<evidence type="ECO:0000256" key="2">
    <source>
        <dbReference type="ARBA" id="ARBA00022525"/>
    </source>
</evidence>
<feature type="signal peptide" evidence="9">
    <location>
        <begin position="1"/>
        <end position="21"/>
    </location>
</feature>
<evidence type="ECO:0000256" key="9">
    <source>
        <dbReference type="SAM" id="SignalP"/>
    </source>
</evidence>
<dbReference type="AlphaFoldDB" id="A0A9J6BP74"/>
<dbReference type="EMBL" id="JADBJN010000003">
    <property type="protein sequence ID" value="KAG5671673.1"/>
    <property type="molecule type" value="Genomic_DNA"/>
</dbReference>
<feature type="domain" description="Peptidase S1" evidence="10">
    <location>
        <begin position="108"/>
        <end position="366"/>
    </location>
</feature>
<dbReference type="GO" id="GO:0004252">
    <property type="term" value="F:serine-type endopeptidase activity"/>
    <property type="evidence" value="ECO:0007669"/>
    <property type="project" value="InterPro"/>
</dbReference>
<feature type="chain" id="PRO_5039891600" description="Peptidase S1 domain-containing protein" evidence="9">
    <location>
        <begin position="22"/>
        <end position="366"/>
    </location>
</feature>
<dbReference type="GO" id="GO:0005576">
    <property type="term" value="C:extracellular region"/>
    <property type="evidence" value="ECO:0007669"/>
    <property type="project" value="UniProtKB-SubCell"/>
</dbReference>
<keyword evidence="6" id="KW-1015">Disulfide bond</keyword>
<evidence type="ECO:0000256" key="3">
    <source>
        <dbReference type="ARBA" id="ARBA00022588"/>
    </source>
</evidence>
<evidence type="ECO:0000313" key="11">
    <source>
        <dbReference type="EMBL" id="KAG5671673.1"/>
    </source>
</evidence>
<dbReference type="PRINTS" id="PR00722">
    <property type="entry name" value="CHYMOTRYPSIN"/>
</dbReference>
<organism evidence="11 12">
    <name type="scientific">Polypedilum vanderplanki</name>
    <name type="common">Sleeping chironomid midge</name>
    <dbReference type="NCBI Taxonomy" id="319348"/>
    <lineage>
        <taxon>Eukaryota</taxon>
        <taxon>Metazoa</taxon>
        <taxon>Ecdysozoa</taxon>
        <taxon>Arthropoda</taxon>
        <taxon>Hexapoda</taxon>
        <taxon>Insecta</taxon>
        <taxon>Pterygota</taxon>
        <taxon>Neoptera</taxon>
        <taxon>Endopterygota</taxon>
        <taxon>Diptera</taxon>
        <taxon>Nematocera</taxon>
        <taxon>Chironomoidea</taxon>
        <taxon>Chironomidae</taxon>
        <taxon>Chironominae</taxon>
        <taxon>Polypedilum</taxon>
        <taxon>Polypedilum</taxon>
    </lineage>
</organism>
<keyword evidence="4 9" id="KW-0732">Signal</keyword>
<name>A0A9J6BP74_POLVA</name>
<keyword evidence="3" id="KW-0399">Innate immunity</keyword>
<evidence type="ECO:0000256" key="8">
    <source>
        <dbReference type="ARBA" id="ARBA00024195"/>
    </source>
</evidence>
<dbReference type="SUPFAM" id="SSF50494">
    <property type="entry name" value="Trypsin-like serine proteases"/>
    <property type="match status" value="1"/>
</dbReference>
<dbReference type="CDD" id="cd00190">
    <property type="entry name" value="Tryp_SPc"/>
    <property type="match status" value="1"/>
</dbReference>
<dbReference type="Gene3D" id="2.40.10.10">
    <property type="entry name" value="Trypsin-like serine proteases"/>
    <property type="match status" value="2"/>
</dbReference>
<dbReference type="InterPro" id="IPR018114">
    <property type="entry name" value="TRYPSIN_HIS"/>
</dbReference>
<dbReference type="Proteomes" id="UP001107558">
    <property type="component" value="Chromosome 3"/>
</dbReference>
<dbReference type="PROSITE" id="PS00134">
    <property type="entry name" value="TRYPSIN_HIS"/>
    <property type="match status" value="1"/>
</dbReference>
<evidence type="ECO:0000256" key="4">
    <source>
        <dbReference type="ARBA" id="ARBA00022729"/>
    </source>
</evidence>
<proteinExistence type="inferred from homology"/>
<dbReference type="PROSITE" id="PS50240">
    <property type="entry name" value="TRYPSIN_DOM"/>
    <property type="match status" value="1"/>
</dbReference>
<accession>A0A9J6BP74</accession>
<keyword evidence="2" id="KW-0964">Secreted</keyword>
<evidence type="ECO:0000256" key="5">
    <source>
        <dbReference type="ARBA" id="ARBA00022859"/>
    </source>
</evidence>
<comment type="caution">
    <text evidence="11">The sequence shown here is derived from an EMBL/GenBank/DDBJ whole genome shotgun (WGS) entry which is preliminary data.</text>
</comment>
<dbReference type="Pfam" id="PF00089">
    <property type="entry name" value="Trypsin"/>
    <property type="match status" value="1"/>
</dbReference>
<keyword evidence="7" id="KW-0325">Glycoprotein</keyword>
<gene>
    <name evidence="11" type="ORF">PVAND_001861</name>
</gene>
<dbReference type="GO" id="GO:0045087">
    <property type="term" value="P:innate immune response"/>
    <property type="evidence" value="ECO:0007669"/>
    <property type="project" value="UniProtKB-KW"/>
</dbReference>
<keyword evidence="12" id="KW-1185">Reference proteome</keyword>
<evidence type="ECO:0000259" key="10">
    <source>
        <dbReference type="PROSITE" id="PS50240"/>
    </source>
</evidence>
<dbReference type="SMART" id="SM00020">
    <property type="entry name" value="Tryp_SPc"/>
    <property type="match status" value="1"/>
</dbReference>
<dbReference type="FunFam" id="2.40.10.10:FF:000028">
    <property type="entry name" value="Serine protease easter"/>
    <property type="match status" value="1"/>
</dbReference>
<dbReference type="PANTHER" id="PTHR24256">
    <property type="entry name" value="TRYPTASE-RELATED"/>
    <property type="match status" value="1"/>
</dbReference>
<evidence type="ECO:0000256" key="1">
    <source>
        <dbReference type="ARBA" id="ARBA00004613"/>
    </source>
</evidence>
<dbReference type="InterPro" id="IPR043504">
    <property type="entry name" value="Peptidase_S1_PA_chymotrypsin"/>
</dbReference>
<sequence>MTALKQKFILILFLRISKLFASEICTLLNGDSGLCVTLSNCERDKDAVVFSSNFCSDDFSEICCEREKIKSEKEKVPRVESEVDFENYESFKLFDFQKCAKLSSVFRISGGEEADLLEFPWNALIGYANLDTVEFNCGGSLITVHNVLSAAHCFKTSKRTLHQLVKIVRLGEHRKSTPKDCQIQNDGIEICADPVQDIEINSSDIIIHPEYTDSSTVNDIAIIRLNEAAKINQNNIKPICLPFRKSFEILPKSMTVIGFGRTESSVSNSDVLRKVNVRIKSNEQCITEYESHLSLEESQFCAGDEKDSCKGDSGSSTHSLHLFEDSSIRYVQYGIVSYGDALCGSFRAGIYTKVYNYLQWILENVK</sequence>
<evidence type="ECO:0000313" key="12">
    <source>
        <dbReference type="Proteomes" id="UP001107558"/>
    </source>
</evidence>
<dbReference type="GO" id="GO:0006508">
    <property type="term" value="P:proteolysis"/>
    <property type="evidence" value="ECO:0007669"/>
    <property type="project" value="InterPro"/>
</dbReference>
<protein>
    <recommendedName>
        <fullName evidence="10">Peptidase S1 domain-containing protein</fullName>
    </recommendedName>
</protein>
<dbReference type="InterPro" id="IPR001254">
    <property type="entry name" value="Trypsin_dom"/>
</dbReference>
<dbReference type="InterPro" id="IPR009003">
    <property type="entry name" value="Peptidase_S1_PA"/>
</dbReference>
<dbReference type="InterPro" id="IPR001314">
    <property type="entry name" value="Peptidase_S1A"/>
</dbReference>
<dbReference type="InterPro" id="IPR051487">
    <property type="entry name" value="Ser/Thr_Proteases_Immune/Dev"/>
</dbReference>
<keyword evidence="5" id="KW-0391">Immunity</keyword>
<reference evidence="11" key="1">
    <citation type="submission" date="2021-03" db="EMBL/GenBank/DDBJ databases">
        <title>Chromosome level genome of the anhydrobiotic midge Polypedilum vanderplanki.</title>
        <authorList>
            <person name="Yoshida Y."/>
            <person name="Kikawada T."/>
            <person name="Gusev O."/>
        </authorList>
    </citation>
    <scope>NUCLEOTIDE SEQUENCE</scope>
    <source>
        <strain evidence="11">NIAS01</strain>
        <tissue evidence="11">Whole body or cell culture</tissue>
    </source>
</reference>
<evidence type="ECO:0000256" key="6">
    <source>
        <dbReference type="ARBA" id="ARBA00023157"/>
    </source>
</evidence>
<dbReference type="OrthoDB" id="547031at2759"/>
<comment type="similarity">
    <text evidence="8">Belongs to the peptidase S1 family. CLIP subfamily.</text>
</comment>
<comment type="subcellular location">
    <subcellularLocation>
        <location evidence="1">Secreted</location>
    </subcellularLocation>
</comment>
<evidence type="ECO:0000256" key="7">
    <source>
        <dbReference type="ARBA" id="ARBA00023180"/>
    </source>
</evidence>